<gene>
    <name evidence="2" type="ORF">GCM10022262_03170</name>
</gene>
<dbReference type="Proteomes" id="UP001499841">
    <property type="component" value="Unassembled WGS sequence"/>
</dbReference>
<evidence type="ECO:0000256" key="1">
    <source>
        <dbReference type="SAM" id="MobiDB-lite"/>
    </source>
</evidence>
<organism evidence="2 3">
    <name type="scientific">Georgenia daeguensis</name>
    <dbReference type="NCBI Taxonomy" id="908355"/>
    <lineage>
        <taxon>Bacteria</taxon>
        <taxon>Bacillati</taxon>
        <taxon>Actinomycetota</taxon>
        <taxon>Actinomycetes</taxon>
        <taxon>Micrococcales</taxon>
        <taxon>Bogoriellaceae</taxon>
        <taxon>Georgenia</taxon>
    </lineage>
</organism>
<evidence type="ECO:0000313" key="3">
    <source>
        <dbReference type="Proteomes" id="UP001499841"/>
    </source>
</evidence>
<sequence>MSTPDQDEAMGMADEPEQPGGTGGSTADRTEQAGAPNPETGVGLGAGEPNTFEPEENPEA</sequence>
<accession>A0ABP8EQI7</accession>
<protein>
    <submittedName>
        <fullName evidence="2">Uncharacterized protein</fullName>
    </submittedName>
</protein>
<reference evidence="3" key="1">
    <citation type="journal article" date="2019" name="Int. J. Syst. Evol. Microbiol.">
        <title>The Global Catalogue of Microorganisms (GCM) 10K type strain sequencing project: providing services to taxonomists for standard genome sequencing and annotation.</title>
        <authorList>
            <consortium name="The Broad Institute Genomics Platform"/>
            <consortium name="The Broad Institute Genome Sequencing Center for Infectious Disease"/>
            <person name="Wu L."/>
            <person name="Ma J."/>
        </authorList>
    </citation>
    <scope>NUCLEOTIDE SEQUENCE [LARGE SCALE GENOMIC DNA]</scope>
    <source>
        <strain evidence="3">JCM 17459</strain>
    </source>
</reference>
<proteinExistence type="predicted"/>
<feature type="region of interest" description="Disordered" evidence="1">
    <location>
        <begin position="1"/>
        <end position="60"/>
    </location>
</feature>
<comment type="caution">
    <text evidence="2">The sequence shown here is derived from an EMBL/GenBank/DDBJ whole genome shotgun (WGS) entry which is preliminary data.</text>
</comment>
<evidence type="ECO:0000313" key="2">
    <source>
        <dbReference type="EMBL" id="GAA4285958.1"/>
    </source>
</evidence>
<keyword evidence="3" id="KW-1185">Reference proteome</keyword>
<dbReference type="EMBL" id="BAABBA010000001">
    <property type="protein sequence ID" value="GAA4285958.1"/>
    <property type="molecule type" value="Genomic_DNA"/>
</dbReference>
<dbReference type="RefSeq" id="WP_345036863.1">
    <property type="nucleotide sequence ID" value="NZ_BAABBA010000001.1"/>
</dbReference>
<name>A0ABP8EQI7_9MICO</name>